<dbReference type="EMBL" id="GBRH01259142">
    <property type="protein sequence ID" value="JAD38753.1"/>
    <property type="molecule type" value="Transcribed_RNA"/>
</dbReference>
<proteinExistence type="predicted"/>
<reference evidence="1" key="2">
    <citation type="journal article" date="2015" name="Data Brief">
        <title>Shoot transcriptome of the giant reed, Arundo donax.</title>
        <authorList>
            <person name="Barrero R.A."/>
            <person name="Guerrero F.D."/>
            <person name="Moolhuijzen P."/>
            <person name="Goolsby J.A."/>
            <person name="Tidwell J."/>
            <person name="Bellgard S.E."/>
            <person name="Bellgard M.I."/>
        </authorList>
    </citation>
    <scope>NUCLEOTIDE SEQUENCE</scope>
    <source>
        <tissue evidence="1">Shoot tissue taken approximately 20 cm above the soil surface</tissue>
    </source>
</reference>
<organism evidence="1">
    <name type="scientific">Arundo donax</name>
    <name type="common">Giant reed</name>
    <name type="synonym">Donax arundinaceus</name>
    <dbReference type="NCBI Taxonomy" id="35708"/>
    <lineage>
        <taxon>Eukaryota</taxon>
        <taxon>Viridiplantae</taxon>
        <taxon>Streptophyta</taxon>
        <taxon>Embryophyta</taxon>
        <taxon>Tracheophyta</taxon>
        <taxon>Spermatophyta</taxon>
        <taxon>Magnoliopsida</taxon>
        <taxon>Liliopsida</taxon>
        <taxon>Poales</taxon>
        <taxon>Poaceae</taxon>
        <taxon>PACMAD clade</taxon>
        <taxon>Arundinoideae</taxon>
        <taxon>Arundineae</taxon>
        <taxon>Arundo</taxon>
    </lineage>
</organism>
<reference evidence="1" key="1">
    <citation type="submission" date="2014-09" db="EMBL/GenBank/DDBJ databases">
        <authorList>
            <person name="Magalhaes I.L.F."/>
            <person name="Oliveira U."/>
            <person name="Santos F.R."/>
            <person name="Vidigal T.H.D.A."/>
            <person name="Brescovit A.D."/>
            <person name="Santos A.J."/>
        </authorList>
    </citation>
    <scope>NUCLEOTIDE SEQUENCE</scope>
    <source>
        <tissue evidence="1">Shoot tissue taken approximately 20 cm above the soil surface</tissue>
    </source>
</reference>
<protein>
    <submittedName>
        <fullName evidence="1">Uncharacterized protein</fullName>
    </submittedName>
</protein>
<dbReference type="AlphaFoldDB" id="A0A0A8ZM45"/>
<accession>A0A0A8ZM45</accession>
<name>A0A0A8ZM45_ARUDO</name>
<sequence>MYIQYQCTLFILHLFTWHHRVDNLECLNRTVFFVRETFLQLNRKRHTP</sequence>
<evidence type="ECO:0000313" key="1">
    <source>
        <dbReference type="EMBL" id="JAD38753.1"/>
    </source>
</evidence>